<keyword evidence="4" id="KW-0862">Zinc</keyword>
<evidence type="ECO:0000256" key="9">
    <source>
        <dbReference type="ARBA" id="ARBA00040502"/>
    </source>
</evidence>
<keyword evidence="2" id="KW-0479">Metal-binding</keyword>
<feature type="domain" description="A to I editase" evidence="12">
    <location>
        <begin position="52"/>
        <end position="248"/>
    </location>
</feature>
<keyword evidence="1" id="KW-0819">tRNA processing</keyword>
<evidence type="ECO:0000256" key="10">
    <source>
        <dbReference type="ARBA" id="ARBA00041760"/>
    </source>
</evidence>
<evidence type="ECO:0000256" key="6">
    <source>
        <dbReference type="ARBA" id="ARBA00037784"/>
    </source>
</evidence>
<dbReference type="GO" id="GO:0008033">
    <property type="term" value="P:tRNA processing"/>
    <property type="evidence" value="ECO:0007669"/>
    <property type="project" value="UniProtKB-KW"/>
</dbReference>
<evidence type="ECO:0000256" key="1">
    <source>
        <dbReference type="ARBA" id="ARBA00022694"/>
    </source>
</evidence>
<evidence type="ECO:0000256" key="8">
    <source>
        <dbReference type="ARBA" id="ARBA00038940"/>
    </source>
</evidence>
<dbReference type="GO" id="GO:0046872">
    <property type="term" value="F:metal ion binding"/>
    <property type="evidence" value="ECO:0007669"/>
    <property type="project" value="UniProtKB-KW"/>
</dbReference>
<evidence type="ECO:0000313" key="13">
    <source>
        <dbReference type="EMBL" id="KAK9868969.1"/>
    </source>
</evidence>
<dbReference type="EMBL" id="JALJOV010000004">
    <property type="protein sequence ID" value="KAK9868969.1"/>
    <property type="molecule type" value="Genomic_DNA"/>
</dbReference>
<dbReference type="Pfam" id="PF02137">
    <property type="entry name" value="A_deamin"/>
    <property type="match status" value="2"/>
</dbReference>
<evidence type="ECO:0000256" key="2">
    <source>
        <dbReference type="ARBA" id="ARBA00022723"/>
    </source>
</evidence>
<evidence type="ECO:0000256" key="3">
    <source>
        <dbReference type="ARBA" id="ARBA00022801"/>
    </source>
</evidence>
<proteinExistence type="inferred from homology"/>
<comment type="caution">
    <text evidence="13">The sequence shown here is derived from an EMBL/GenBank/DDBJ whole genome shotgun (WGS) entry which is preliminary data.</text>
</comment>
<dbReference type="Proteomes" id="UP001485043">
    <property type="component" value="Unassembled WGS sequence"/>
</dbReference>
<dbReference type="InterPro" id="IPR002466">
    <property type="entry name" value="A_deamin"/>
</dbReference>
<comment type="function">
    <text evidence="6">Specifically deaminates adenosine-37 to inosine in tRNA-Ala.</text>
</comment>
<dbReference type="AlphaFoldDB" id="A0AAW1TH44"/>
<sequence length="344" mass="37982">MADIAVSRAVLEMYKSLPKTGKPQAHEHTVLAGILALKQSPDGNGSLYSILSLGTGTKCLGASQRSPQGDTVNDSHAEVIARRAFKRWVYQELEGAMAEPSAPCPSPQWRQRSQIFSRLQTGQWQLLNGVTFHMFISQAPCGDACIYSAVGVLRRKPGRGEATLSMSCSDKMARWGLLGLQGSLLMAFLAEPVYLSSVHIAIRQDTYSKEQAAMTTGLQHAISGRTRCLADRTQSPYRHTQPAIYLVPLDLEQCGLRACAARPVPSGMSELQRGQRDVGPHLQKSVHPFAQQLCWSVIKACLQPLPEFLPLHHALNTARLDLENFYALPRGLIWQRKAILKQQF</sequence>
<reference evidence="13 14" key="1">
    <citation type="journal article" date="2024" name="Nat. Commun.">
        <title>Phylogenomics reveals the evolutionary origins of lichenization in chlorophyte algae.</title>
        <authorList>
            <person name="Puginier C."/>
            <person name="Libourel C."/>
            <person name="Otte J."/>
            <person name="Skaloud P."/>
            <person name="Haon M."/>
            <person name="Grisel S."/>
            <person name="Petersen M."/>
            <person name="Berrin J.G."/>
            <person name="Delaux P.M."/>
            <person name="Dal Grande F."/>
            <person name="Keller J."/>
        </authorList>
    </citation>
    <scope>NUCLEOTIDE SEQUENCE [LARGE SCALE GENOMIC DNA]</scope>
    <source>
        <strain evidence="13 14">SAG 2523</strain>
    </source>
</reference>
<evidence type="ECO:0000256" key="4">
    <source>
        <dbReference type="ARBA" id="ARBA00022833"/>
    </source>
</evidence>
<evidence type="ECO:0000256" key="11">
    <source>
        <dbReference type="ARBA" id="ARBA00047635"/>
    </source>
</evidence>
<dbReference type="GO" id="GO:0003723">
    <property type="term" value="F:RNA binding"/>
    <property type="evidence" value="ECO:0007669"/>
    <property type="project" value="InterPro"/>
</dbReference>
<gene>
    <name evidence="13" type="ORF">WJX84_005714</name>
</gene>
<name>A0AAW1TH44_9CHLO</name>
<evidence type="ECO:0000313" key="14">
    <source>
        <dbReference type="Proteomes" id="UP001485043"/>
    </source>
</evidence>
<organism evidence="13 14">
    <name type="scientific">Apatococcus fuscideae</name>
    <dbReference type="NCBI Taxonomy" id="2026836"/>
    <lineage>
        <taxon>Eukaryota</taxon>
        <taxon>Viridiplantae</taxon>
        <taxon>Chlorophyta</taxon>
        <taxon>core chlorophytes</taxon>
        <taxon>Trebouxiophyceae</taxon>
        <taxon>Chlorellales</taxon>
        <taxon>Chlorellaceae</taxon>
        <taxon>Apatococcus</taxon>
    </lineage>
</organism>
<comment type="catalytic activity">
    <reaction evidence="11">
        <text>adenosine(37) in tRNA(Ala) + H2O + H(+) = inosine(37) in tRNA(Ala) + NH4(+)</text>
        <dbReference type="Rhea" id="RHEA:50968"/>
        <dbReference type="Rhea" id="RHEA-COMP:12855"/>
        <dbReference type="Rhea" id="RHEA-COMP:12856"/>
        <dbReference type="ChEBI" id="CHEBI:15377"/>
        <dbReference type="ChEBI" id="CHEBI:15378"/>
        <dbReference type="ChEBI" id="CHEBI:28938"/>
        <dbReference type="ChEBI" id="CHEBI:74411"/>
        <dbReference type="ChEBI" id="CHEBI:82852"/>
        <dbReference type="EC" id="3.5.4.34"/>
    </reaction>
</comment>
<dbReference type="PANTHER" id="PTHR46516:SF1">
    <property type="entry name" value="TRNA-SPECIFIC ADENOSINE DEAMINASE 1"/>
    <property type="match status" value="1"/>
</dbReference>
<keyword evidence="14" id="KW-1185">Reference proteome</keyword>
<protein>
    <recommendedName>
        <fullName evidence="9">tRNA-specific adenosine deaminase 1</fullName>
        <ecNumber evidence="8">3.5.4.34</ecNumber>
    </recommendedName>
    <alternativeName>
        <fullName evidence="10">tRNA-specific adenosine-37 deaminase</fullName>
    </alternativeName>
</protein>
<comment type="similarity">
    <text evidence="7">Belongs to the ADAT1 family.</text>
</comment>
<dbReference type="EC" id="3.5.4.34" evidence="8"/>
<dbReference type="GO" id="GO:0043829">
    <property type="term" value="F:tRNA-specific adenosine-37 deaminase activity"/>
    <property type="evidence" value="ECO:0007669"/>
    <property type="project" value="UniProtKB-EC"/>
</dbReference>
<keyword evidence="3" id="KW-0378">Hydrolase</keyword>
<accession>A0AAW1TH44</accession>
<comment type="cofactor">
    <cofactor evidence="5">
        <name>1D-myo-inositol hexakisphosphate</name>
        <dbReference type="ChEBI" id="CHEBI:58130"/>
    </cofactor>
</comment>
<dbReference type="PANTHER" id="PTHR46516">
    <property type="entry name" value="TRNA-SPECIFIC ADENOSINE DEAMINASE 1"/>
    <property type="match status" value="1"/>
</dbReference>
<evidence type="ECO:0000256" key="5">
    <source>
        <dbReference type="ARBA" id="ARBA00037026"/>
    </source>
</evidence>
<evidence type="ECO:0000259" key="12">
    <source>
        <dbReference type="PROSITE" id="PS50141"/>
    </source>
</evidence>
<dbReference type="PROSITE" id="PS50141">
    <property type="entry name" value="A_DEAMIN_EDITASE"/>
    <property type="match status" value="1"/>
</dbReference>
<dbReference type="SMART" id="SM00552">
    <property type="entry name" value="ADEAMc"/>
    <property type="match status" value="1"/>
</dbReference>
<evidence type="ECO:0000256" key="7">
    <source>
        <dbReference type="ARBA" id="ARBA00038326"/>
    </source>
</evidence>